<evidence type="ECO:0000313" key="3">
    <source>
        <dbReference type="EMBL" id="RAI43573.1"/>
    </source>
</evidence>
<keyword evidence="2" id="KW-0472">Membrane</keyword>
<dbReference type="RefSeq" id="WP_111419565.1">
    <property type="nucleotide sequence ID" value="NZ_NPEX01000081.1"/>
</dbReference>
<dbReference type="Pfam" id="PF10741">
    <property type="entry name" value="T2SSM_b"/>
    <property type="match status" value="1"/>
</dbReference>
<gene>
    <name evidence="3" type="ORF">CH341_13550</name>
</gene>
<sequence length="185" mass="19204">MESTSRAAAAWRPLLAIVGYVAVMSILVGVAADTIAELMERRAAVAAATGILDRLQGHRPGSTDPAGTPASAPVGSPFLEGPTVTVAGATLMQRVSGAVTRFGGHIMSSRVELQGTPLGAGFLGVTASLEIAQPAFQELLYDLEAGMPFLFVDQLVAQAPTASVDARDGRMRVLLTVYGQWQGEP</sequence>
<evidence type="ECO:0008006" key="5">
    <source>
        <dbReference type="Google" id="ProtNLM"/>
    </source>
</evidence>
<keyword evidence="2" id="KW-0812">Transmembrane</keyword>
<feature type="transmembrane region" description="Helical" evidence="2">
    <location>
        <begin position="12"/>
        <end position="32"/>
    </location>
</feature>
<dbReference type="InterPro" id="IPR034756">
    <property type="entry name" value="T2SSM_b"/>
</dbReference>
<dbReference type="Proteomes" id="UP000249130">
    <property type="component" value="Unassembled WGS sequence"/>
</dbReference>
<reference evidence="3 4" key="1">
    <citation type="submission" date="2017-07" db="EMBL/GenBank/DDBJ databases">
        <title>Draft Genome Sequences of Select Purple Nonsulfur Bacteria.</title>
        <authorList>
            <person name="Lasarre B."/>
            <person name="Mckinlay J.B."/>
        </authorList>
    </citation>
    <scope>NUCLEOTIDE SEQUENCE [LARGE SCALE GENOMIC DNA]</scope>
    <source>
        <strain evidence="3 4">DSM 5909</strain>
    </source>
</reference>
<protein>
    <recommendedName>
        <fullName evidence="5">General secretion pathway protein GspM</fullName>
    </recommendedName>
</protein>
<evidence type="ECO:0000256" key="1">
    <source>
        <dbReference type="SAM" id="MobiDB-lite"/>
    </source>
</evidence>
<evidence type="ECO:0000313" key="4">
    <source>
        <dbReference type="Proteomes" id="UP000249130"/>
    </source>
</evidence>
<feature type="region of interest" description="Disordered" evidence="1">
    <location>
        <begin position="56"/>
        <end position="75"/>
    </location>
</feature>
<organism evidence="3 4">
    <name type="scientific">Rhodoplanes roseus</name>
    <dbReference type="NCBI Taxonomy" id="29409"/>
    <lineage>
        <taxon>Bacteria</taxon>
        <taxon>Pseudomonadati</taxon>
        <taxon>Pseudomonadota</taxon>
        <taxon>Alphaproteobacteria</taxon>
        <taxon>Hyphomicrobiales</taxon>
        <taxon>Nitrobacteraceae</taxon>
        <taxon>Rhodoplanes</taxon>
    </lineage>
</organism>
<dbReference type="AlphaFoldDB" id="A0A327L140"/>
<name>A0A327L140_9BRAD</name>
<dbReference type="EMBL" id="NPEX01000081">
    <property type="protein sequence ID" value="RAI43573.1"/>
    <property type="molecule type" value="Genomic_DNA"/>
</dbReference>
<dbReference type="NCBIfam" id="NF040576">
    <property type="entry name" value="T2SS_GspM_XpsM"/>
    <property type="match status" value="1"/>
</dbReference>
<keyword evidence="2" id="KW-1133">Transmembrane helix</keyword>
<evidence type="ECO:0000256" key="2">
    <source>
        <dbReference type="SAM" id="Phobius"/>
    </source>
</evidence>
<proteinExistence type="predicted"/>
<accession>A0A327L140</accession>
<dbReference type="OrthoDB" id="8228433at2"/>
<comment type="caution">
    <text evidence="3">The sequence shown here is derived from an EMBL/GenBank/DDBJ whole genome shotgun (WGS) entry which is preliminary data.</text>
</comment>
<keyword evidence="4" id="KW-1185">Reference proteome</keyword>